<dbReference type="InterPro" id="IPR016166">
    <property type="entry name" value="FAD-bd_PCMH"/>
</dbReference>
<evidence type="ECO:0000256" key="3">
    <source>
        <dbReference type="ARBA" id="ARBA00022630"/>
    </source>
</evidence>
<dbReference type="SUPFAM" id="SSF56176">
    <property type="entry name" value="FAD-binding/transporter-associated domain-like"/>
    <property type="match status" value="2"/>
</dbReference>
<evidence type="ECO:0000256" key="5">
    <source>
        <dbReference type="ARBA" id="ARBA00023002"/>
    </source>
</evidence>
<dbReference type="InterPro" id="IPR050416">
    <property type="entry name" value="FAD-linked_Oxidoreductase"/>
</dbReference>
<dbReference type="InterPro" id="IPR036318">
    <property type="entry name" value="FAD-bd_PCMH-like_sf"/>
</dbReference>
<evidence type="ECO:0000256" key="4">
    <source>
        <dbReference type="ARBA" id="ARBA00022827"/>
    </source>
</evidence>
<feature type="domain" description="FAD-binding PCMH-type" evidence="7">
    <location>
        <begin position="227"/>
        <end position="415"/>
    </location>
</feature>
<dbReference type="InterPro" id="IPR012951">
    <property type="entry name" value="BBE"/>
</dbReference>
<name>A0A8I2Z154_9AGAM</name>
<dbReference type="InterPro" id="IPR016167">
    <property type="entry name" value="FAD-bd_PCMH_sub1"/>
</dbReference>
<organism evidence="8 9">
    <name type="scientific">Boletus reticuloceps</name>
    <dbReference type="NCBI Taxonomy" id="495285"/>
    <lineage>
        <taxon>Eukaryota</taxon>
        <taxon>Fungi</taxon>
        <taxon>Dikarya</taxon>
        <taxon>Basidiomycota</taxon>
        <taxon>Agaricomycotina</taxon>
        <taxon>Agaricomycetes</taxon>
        <taxon>Agaricomycetidae</taxon>
        <taxon>Boletales</taxon>
        <taxon>Boletineae</taxon>
        <taxon>Boletaceae</taxon>
        <taxon>Boletoideae</taxon>
        <taxon>Boletus</taxon>
    </lineage>
</organism>
<evidence type="ECO:0000256" key="6">
    <source>
        <dbReference type="SAM" id="MobiDB-lite"/>
    </source>
</evidence>
<gene>
    <name evidence="8" type="ORF">JVT61DRAFT_795</name>
</gene>
<reference evidence="8" key="1">
    <citation type="submission" date="2021-03" db="EMBL/GenBank/DDBJ databases">
        <title>Evolutionary innovations through gain and loss of genes in the ectomycorrhizal Boletales.</title>
        <authorList>
            <person name="Wu G."/>
            <person name="Miyauchi S."/>
            <person name="Morin E."/>
            <person name="Yang Z.-L."/>
            <person name="Xu J."/>
            <person name="Martin F.M."/>
        </authorList>
    </citation>
    <scope>NUCLEOTIDE SEQUENCE</scope>
    <source>
        <strain evidence="8">BR01</strain>
    </source>
</reference>
<evidence type="ECO:0000313" key="8">
    <source>
        <dbReference type="EMBL" id="KAG6382151.1"/>
    </source>
</evidence>
<comment type="cofactor">
    <cofactor evidence="1">
        <name>FAD</name>
        <dbReference type="ChEBI" id="CHEBI:57692"/>
    </cofactor>
</comment>
<evidence type="ECO:0000259" key="7">
    <source>
        <dbReference type="PROSITE" id="PS51387"/>
    </source>
</evidence>
<proteinExistence type="inferred from homology"/>
<dbReference type="EMBL" id="JAGFBS010000001">
    <property type="protein sequence ID" value="KAG6382151.1"/>
    <property type="molecule type" value="Genomic_DNA"/>
</dbReference>
<feature type="region of interest" description="Disordered" evidence="6">
    <location>
        <begin position="126"/>
        <end position="151"/>
    </location>
</feature>
<comment type="similarity">
    <text evidence="2">Belongs to the oxygen-dependent FAD-linked oxidoreductase family.</text>
</comment>
<dbReference type="GO" id="GO:0016491">
    <property type="term" value="F:oxidoreductase activity"/>
    <property type="evidence" value="ECO:0007669"/>
    <property type="project" value="UniProtKB-KW"/>
</dbReference>
<feature type="compositionally biased region" description="Low complexity" evidence="6">
    <location>
        <begin position="254"/>
        <end position="267"/>
    </location>
</feature>
<dbReference type="Gene3D" id="3.30.465.10">
    <property type="match status" value="2"/>
</dbReference>
<dbReference type="PROSITE" id="PS51387">
    <property type="entry name" value="FAD_PCMH"/>
    <property type="match status" value="1"/>
</dbReference>
<dbReference type="GO" id="GO:0071949">
    <property type="term" value="F:FAD binding"/>
    <property type="evidence" value="ECO:0007669"/>
    <property type="project" value="InterPro"/>
</dbReference>
<keyword evidence="3" id="KW-0285">Flavoprotein</keyword>
<dbReference type="Pfam" id="PF08031">
    <property type="entry name" value="BBE"/>
    <property type="match status" value="1"/>
</dbReference>
<dbReference type="InterPro" id="IPR016169">
    <property type="entry name" value="FAD-bd_PCMH_sub2"/>
</dbReference>
<dbReference type="PANTHER" id="PTHR42973">
    <property type="entry name" value="BINDING OXIDOREDUCTASE, PUTATIVE (AFU_ORTHOLOGUE AFUA_1G17690)-RELATED"/>
    <property type="match status" value="1"/>
</dbReference>
<evidence type="ECO:0000256" key="1">
    <source>
        <dbReference type="ARBA" id="ARBA00001974"/>
    </source>
</evidence>
<dbReference type="Gene3D" id="3.40.462.20">
    <property type="match status" value="1"/>
</dbReference>
<dbReference type="OrthoDB" id="9996127at2759"/>
<keyword evidence="5" id="KW-0560">Oxidoreductase</keyword>
<dbReference type="PANTHER" id="PTHR42973:SF39">
    <property type="entry name" value="FAD-BINDING PCMH-TYPE DOMAIN-CONTAINING PROTEIN"/>
    <property type="match status" value="1"/>
</dbReference>
<dbReference type="Gene3D" id="3.30.43.10">
    <property type="entry name" value="Uridine Diphospho-n-acetylenolpyruvylglucosamine Reductase, domain 2"/>
    <property type="match status" value="1"/>
</dbReference>
<feature type="compositionally biased region" description="Pro residues" evidence="6">
    <location>
        <begin position="226"/>
        <end position="237"/>
    </location>
</feature>
<dbReference type="AlphaFoldDB" id="A0A8I2Z154"/>
<keyword evidence="4" id="KW-0274">FAD</keyword>
<accession>A0A8I2Z154</accession>
<sequence length="718" mass="78676">MIEKNTQPLLGLPANLYDNLTAAIRGDVYLPTDPNFADYSKMFNGDVKVAAMAVACPLDAQDISQIITFCQRHTLSVSIKAGGYGTAGWAVGGDIIVDLSRIVHAEIEAPDEDGSFTSIRDMPLPGAKGKEKAAPAVSNIPTSGKRRREDDVNLRVYESSSHSVQMLLHPSGITEPFRPTSRRRLDDDTDVALPQVSASATLHSERILVESASGQSTTWTASVPQTFPPPPPLPSQPLSPSAAADPFGYLDDGPSQNPSPMPSSSRPVRFLPGSMFTSPAFLASGRNMLTYATPIHSHAYVTFGAGMRQKEVDQFCATNTLEARSLAGGRSTVPYHIPFAAHPVGSAVMLLGGFGFLGRLHGLSIDHLVEAEVVLADGRIVIASEKEHPDLWWALRGAGPAFGVVTRYKARAFPVPVVFAGSLIYRFHRATAPSLIKHFRDCVKGAPRELYANVLLTAGPAGQDSLVVIQMCYIGPKVKGQEFLQAISSWDGERCLLNEVDEKSFLHQQDSVAQVLRGNAGNKWFIRSALISSLPDDIVNKTVLQFADTPVGCSMWLRNLELTLLMPTFYLTAWLFELAGGALVDFENSCLPKSQRQAAFSVAALHQWDIDFEDPRCVESAEEWIAETLAPVNIGGPFPSVSLFLIHDTEVFQFHEQFLGRHELPGRVMACFGENWDRLRQVKRAYDPTNFFRHSLWPLDAKGDVVPPEQHEPEHIRF</sequence>
<evidence type="ECO:0000256" key="2">
    <source>
        <dbReference type="ARBA" id="ARBA00005466"/>
    </source>
</evidence>
<comment type="caution">
    <text evidence="8">The sequence shown here is derived from an EMBL/GenBank/DDBJ whole genome shotgun (WGS) entry which is preliminary data.</text>
</comment>
<feature type="region of interest" description="Disordered" evidence="6">
    <location>
        <begin position="213"/>
        <end position="268"/>
    </location>
</feature>
<dbReference type="Proteomes" id="UP000683000">
    <property type="component" value="Unassembled WGS sequence"/>
</dbReference>
<evidence type="ECO:0000313" key="9">
    <source>
        <dbReference type="Proteomes" id="UP000683000"/>
    </source>
</evidence>
<keyword evidence="9" id="KW-1185">Reference proteome</keyword>
<protein>
    <recommendedName>
        <fullName evidence="7">FAD-binding PCMH-type domain-containing protein</fullName>
    </recommendedName>
</protein>